<keyword evidence="3" id="KW-1185">Reference proteome</keyword>
<gene>
    <name evidence="2" type="ORF">EYC84_005435</name>
</gene>
<evidence type="ECO:0000313" key="3">
    <source>
        <dbReference type="Proteomes" id="UP000322873"/>
    </source>
</evidence>
<reference evidence="2 3" key="1">
    <citation type="submission" date="2019-06" db="EMBL/GenBank/DDBJ databases">
        <title>Genome Sequence of the Brown Rot Fungal Pathogen Monilinia fructicola.</title>
        <authorList>
            <person name="De Miccolis Angelini R.M."/>
            <person name="Landi L."/>
            <person name="Abate D."/>
            <person name="Pollastro S."/>
            <person name="Romanazzi G."/>
            <person name="Faretra F."/>
        </authorList>
    </citation>
    <scope>NUCLEOTIDE SEQUENCE [LARGE SCALE GENOMIC DNA]</scope>
    <source>
        <strain evidence="2 3">Mfrc123</strain>
    </source>
</reference>
<dbReference type="EMBL" id="VICG01000003">
    <property type="protein sequence ID" value="KAA8573886.1"/>
    <property type="molecule type" value="Genomic_DNA"/>
</dbReference>
<name>A0A5M9K181_MONFR</name>
<proteinExistence type="predicted"/>
<evidence type="ECO:0000256" key="1">
    <source>
        <dbReference type="SAM" id="MobiDB-lite"/>
    </source>
</evidence>
<evidence type="ECO:0000313" key="2">
    <source>
        <dbReference type="EMBL" id="KAA8573886.1"/>
    </source>
</evidence>
<dbReference type="Proteomes" id="UP000322873">
    <property type="component" value="Unassembled WGS sequence"/>
</dbReference>
<sequence>MIQVSSSVPQSPALLFTAFPPSTLPLPLREDCKSQICPCNANTRDISGKIICSSQPTSTSRHVLDPSATPSPVFLKAP</sequence>
<organism evidence="2 3">
    <name type="scientific">Monilinia fructicola</name>
    <name type="common">Brown rot fungus</name>
    <name type="synonym">Ciboria fructicola</name>
    <dbReference type="NCBI Taxonomy" id="38448"/>
    <lineage>
        <taxon>Eukaryota</taxon>
        <taxon>Fungi</taxon>
        <taxon>Dikarya</taxon>
        <taxon>Ascomycota</taxon>
        <taxon>Pezizomycotina</taxon>
        <taxon>Leotiomycetes</taxon>
        <taxon>Helotiales</taxon>
        <taxon>Sclerotiniaceae</taxon>
        <taxon>Monilinia</taxon>
    </lineage>
</organism>
<protein>
    <submittedName>
        <fullName evidence="2">Uncharacterized protein</fullName>
    </submittedName>
</protein>
<comment type="caution">
    <text evidence="2">The sequence shown here is derived from an EMBL/GenBank/DDBJ whole genome shotgun (WGS) entry which is preliminary data.</text>
</comment>
<feature type="region of interest" description="Disordered" evidence="1">
    <location>
        <begin position="55"/>
        <end position="78"/>
    </location>
</feature>
<dbReference type="AlphaFoldDB" id="A0A5M9K181"/>
<accession>A0A5M9K181</accession>